<evidence type="ECO:0000256" key="5">
    <source>
        <dbReference type="ARBA" id="ARBA00023180"/>
    </source>
</evidence>
<dbReference type="Proteomes" id="UP000012960">
    <property type="component" value="Unplaced"/>
</dbReference>
<reference evidence="7" key="1">
    <citation type="submission" date="2021-03" db="EMBL/GenBank/DDBJ databases">
        <authorList>
            <consortium name="Genoscope - CEA"/>
            <person name="William W."/>
        </authorList>
    </citation>
    <scope>NUCLEOTIDE SEQUENCE</scope>
    <source>
        <strain evidence="7">Doubled-haploid Pahang</strain>
    </source>
</reference>
<proteinExistence type="inferred from homology"/>
<comment type="similarity">
    <text evidence="2">Belongs to the GILT family.</text>
</comment>
<dbReference type="EnsemblPlants" id="Ma05_t08220.1">
    <property type="protein sequence ID" value="Ma05_p08220.1"/>
    <property type="gene ID" value="Ma05_g08220"/>
</dbReference>
<gene>
    <name evidence="7" type="ORF">GSMUA_260550.1</name>
</gene>
<dbReference type="GO" id="GO:0016491">
    <property type="term" value="F:oxidoreductase activity"/>
    <property type="evidence" value="ECO:0000318"/>
    <property type="project" value="GO_Central"/>
</dbReference>
<evidence type="ECO:0000256" key="3">
    <source>
        <dbReference type="ARBA" id="ARBA00022525"/>
    </source>
</evidence>
<accession>A0A804J272</accession>
<dbReference type="InterPro" id="IPR004911">
    <property type="entry name" value="Interferon-induced_GILT"/>
</dbReference>
<evidence type="ECO:0000313" key="8">
    <source>
        <dbReference type="EnsemblPlants" id="Ma05_p08220.1"/>
    </source>
</evidence>
<evidence type="ECO:0000313" key="7">
    <source>
        <dbReference type="EMBL" id="CAG1837878.1"/>
    </source>
</evidence>
<keyword evidence="5" id="KW-0325">Glycoprotein</keyword>
<dbReference type="GO" id="GO:0005576">
    <property type="term" value="C:extracellular region"/>
    <property type="evidence" value="ECO:0007669"/>
    <property type="project" value="UniProtKB-SubCell"/>
</dbReference>
<feature type="signal peptide" evidence="6">
    <location>
        <begin position="1"/>
        <end position="22"/>
    </location>
</feature>
<evidence type="ECO:0000256" key="4">
    <source>
        <dbReference type="ARBA" id="ARBA00022729"/>
    </source>
</evidence>
<dbReference type="PANTHER" id="PTHR13234:SF8">
    <property type="entry name" value="GAMMA-INTERFERON-INDUCIBLE LYSOSOMAL THIOL REDUCTASE"/>
    <property type="match status" value="1"/>
</dbReference>
<organism evidence="8 9">
    <name type="scientific">Musa acuminata subsp. malaccensis</name>
    <name type="common">Wild banana</name>
    <name type="synonym">Musa malaccensis</name>
    <dbReference type="NCBI Taxonomy" id="214687"/>
    <lineage>
        <taxon>Eukaryota</taxon>
        <taxon>Viridiplantae</taxon>
        <taxon>Streptophyta</taxon>
        <taxon>Embryophyta</taxon>
        <taxon>Tracheophyta</taxon>
        <taxon>Spermatophyta</taxon>
        <taxon>Magnoliopsida</taxon>
        <taxon>Liliopsida</taxon>
        <taxon>Zingiberales</taxon>
        <taxon>Musaceae</taxon>
        <taxon>Musa</taxon>
    </lineage>
</organism>
<dbReference type="FunCoup" id="A0A804J272">
    <property type="interactions" value="193"/>
</dbReference>
<name>A0A804J272_MUSAM</name>
<comment type="subcellular location">
    <subcellularLocation>
        <location evidence="1">Secreted</location>
    </subcellularLocation>
</comment>
<dbReference type="OMA" id="PERANWW"/>
<sequence>MASSRRLGLGLLLLILLCHVFSTPVVVSGRKVSLSLYYEALCPFCSSFIVNHLPKIFSNGLISIVDLDFIPFGNAMLDPNGSISCQHGQYECLLNTVEACAISSWPIVQQHFRFIYCIEHLVEEGQYTNWEACFQQTGFGSKPVIDCYNSGYGDELELQYKAKTDALQPPHIYVPWLVVNGQPLYEDYENFEHYVCKAYDGVPPRACEGLLLRTSEKEKPNKEEPFCYIDGVISPSAAGKKHKMELHY</sequence>
<keyword evidence="4 6" id="KW-0732">Signal</keyword>
<dbReference type="Pfam" id="PF03227">
    <property type="entry name" value="GILT"/>
    <property type="match status" value="1"/>
</dbReference>
<evidence type="ECO:0000256" key="2">
    <source>
        <dbReference type="ARBA" id="ARBA00005679"/>
    </source>
</evidence>
<dbReference type="PANTHER" id="PTHR13234">
    <property type="entry name" value="GAMMA-INTERFERON INDUCIBLE LYSOSOMAL THIOL REDUCTASE GILT"/>
    <property type="match status" value="1"/>
</dbReference>
<dbReference type="AlphaFoldDB" id="A0A804J272"/>
<evidence type="ECO:0000256" key="1">
    <source>
        <dbReference type="ARBA" id="ARBA00004613"/>
    </source>
</evidence>
<dbReference type="Gramene" id="Ma05_t08220.1">
    <property type="protein sequence ID" value="Ma05_p08220.1"/>
    <property type="gene ID" value="Ma05_g08220"/>
</dbReference>
<evidence type="ECO:0000313" key="9">
    <source>
        <dbReference type="Proteomes" id="UP000012960"/>
    </source>
</evidence>
<feature type="chain" id="PRO_5043242130" evidence="6">
    <location>
        <begin position="23"/>
        <end position="248"/>
    </location>
</feature>
<dbReference type="GO" id="GO:0016671">
    <property type="term" value="F:oxidoreductase activity, acting on a sulfur group of donors, disulfide as acceptor"/>
    <property type="evidence" value="ECO:0007669"/>
    <property type="project" value="InterPro"/>
</dbReference>
<evidence type="ECO:0000256" key="6">
    <source>
        <dbReference type="SAM" id="SignalP"/>
    </source>
</evidence>
<reference evidence="8" key="2">
    <citation type="submission" date="2021-05" db="UniProtKB">
        <authorList>
            <consortium name="EnsemblPlants"/>
        </authorList>
    </citation>
    <scope>IDENTIFICATION</scope>
    <source>
        <strain evidence="8">subsp. malaccensis</strain>
    </source>
</reference>
<dbReference type="EMBL" id="HG996470">
    <property type="protein sequence ID" value="CAG1837878.1"/>
    <property type="molecule type" value="Genomic_DNA"/>
</dbReference>
<dbReference type="OrthoDB" id="958254at2759"/>
<keyword evidence="9" id="KW-1185">Reference proteome</keyword>
<protein>
    <submittedName>
        <fullName evidence="7">(wild Malaysian banana) hypothetical protein</fullName>
    </submittedName>
</protein>
<keyword evidence="3" id="KW-0964">Secreted</keyword>